<dbReference type="EMBL" id="MCFF01000042">
    <property type="protein sequence ID" value="ORZ07269.1"/>
    <property type="molecule type" value="Genomic_DNA"/>
</dbReference>
<dbReference type="RefSeq" id="XP_021877932.1">
    <property type="nucleotide sequence ID" value="XM_022026806.1"/>
</dbReference>
<feature type="compositionally biased region" description="Basic and acidic residues" evidence="1">
    <location>
        <begin position="16"/>
        <end position="33"/>
    </location>
</feature>
<sequence length="161" mass="19001">MVPLLTRSKGTSYEDDSQRQFLKEGRRSKDLQLKRTNPKEQTTQIFCIRNLIPTRFLSFDLNFHGQKNGITRAYENYDPFTYKFVKEGAVLPQSLLYRALRRANARTPQSPRCCHHGFKLLGLHLGCHMRKALPTSFFFSAPYSRKLVRFVWWQRALPKYL</sequence>
<proteinExistence type="predicted"/>
<reference evidence="2 3" key="1">
    <citation type="submission" date="2016-07" db="EMBL/GenBank/DDBJ databases">
        <title>Pervasive Adenine N6-methylation of Active Genes in Fungi.</title>
        <authorList>
            <consortium name="DOE Joint Genome Institute"/>
            <person name="Mondo S.J."/>
            <person name="Dannebaum R.O."/>
            <person name="Kuo R.C."/>
            <person name="Labutti K."/>
            <person name="Haridas S."/>
            <person name="Kuo A."/>
            <person name="Salamov A."/>
            <person name="Ahrendt S.R."/>
            <person name="Lipzen A."/>
            <person name="Sullivan W."/>
            <person name="Andreopoulos W.B."/>
            <person name="Clum A."/>
            <person name="Lindquist E."/>
            <person name="Daum C."/>
            <person name="Ramamoorthy G.K."/>
            <person name="Gryganskyi A."/>
            <person name="Culley D."/>
            <person name="Magnuson J.K."/>
            <person name="James T.Y."/>
            <person name="O'Malley M.A."/>
            <person name="Stajich J.E."/>
            <person name="Spatafora J.W."/>
            <person name="Visel A."/>
            <person name="Grigoriev I.V."/>
        </authorList>
    </citation>
    <scope>NUCLEOTIDE SEQUENCE [LARGE SCALE GENOMIC DNA]</scope>
    <source>
        <strain evidence="2 3">NRRL 3116</strain>
    </source>
</reference>
<evidence type="ECO:0000313" key="3">
    <source>
        <dbReference type="Proteomes" id="UP000193648"/>
    </source>
</evidence>
<evidence type="ECO:0000256" key="1">
    <source>
        <dbReference type="SAM" id="MobiDB-lite"/>
    </source>
</evidence>
<dbReference type="InParanoid" id="A0A1Y2GE49"/>
<keyword evidence="3" id="KW-1185">Reference proteome</keyword>
<dbReference type="Proteomes" id="UP000193648">
    <property type="component" value="Unassembled WGS sequence"/>
</dbReference>
<accession>A0A1Y2GE49</accession>
<organism evidence="2 3">
    <name type="scientific">Lobosporangium transversale</name>
    <dbReference type="NCBI Taxonomy" id="64571"/>
    <lineage>
        <taxon>Eukaryota</taxon>
        <taxon>Fungi</taxon>
        <taxon>Fungi incertae sedis</taxon>
        <taxon>Mucoromycota</taxon>
        <taxon>Mortierellomycotina</taxon>
        <taxon>Mortierellomycetes</taxon>
        <taxon>Mortierellales</taxon>
        <taxon>Mortierellaceae</taxon>
        <taxon>Lobosporangium</taxon>
    </lineage>
</organism>
<gene>
    <name evidence="2" type="ORF">BCR41DRAFT_373697</name>
</gene>
<feature type="region of interest" description="Disordered" evidence="1">
    <location>
        <begin position="1"/>
        <end position="37"/>
    </location>
</feature>
<protein>
    <submittedName>
        <fullName evidence="2">Uncharacterized protein</fullName>
    </submittedName>
</protein>
<name>A0A1Y2GE49_9FUNG</name>
<dbReference type="AlphaFoldDB" id="A0A1Y2GE49"/>
<comment type="caution">
    <text evidence="2">The sequence shown here is derived from an EMBL/GenBank/DDBJ whole genome shotgun (WGS) entry which is preliminary data.</text>
</comment>
<dbReference type="GeneID" id="33568649"/>
<evidence type="ECO:0000313" key="2">
    <source>
        <dbReference type="EMBL" id="ORZ07269.1"/>
    </source>
</evidence>